<proteinExistence type="predicted"/>
<accession>A0A371CZJ1</accession>
<dbReference type="STRING" id="139420.A0A371CZJ1"/>
<keyword evidence="3" id="KW-1185">Reference proteome</keyword>
<feature type="region of interest" description="Disordered" evidence="1">
    <location>
        <begin position="159"/>
        <end position="195"/>
    </location>
</feature>
<evidence type="ECO:0000313" key="2">
    <source>
        <dbReference type="EMBL" id="RDX45704.1"/>
    </source>
</evidence>
<sequence length="260" mass="29500">MPVHPRYVQPCRTLDVVVLELQVSSSKPHPPESRCCSPPPDLTVPMTGYRAPGKTLRAQYARAEMQERGELRVGMNSDLGVPDACMRWTLKSYHVNVYVGLGYELIGWPPEIPFTNLSDITGYERIHLLLSRWKTGKMYFARLPEARRLEAENHADPLKTAPAPLHFGVKQRQSRSDVKKRRHRPKTNPLNLPTRFVRDGPKSARWVSDEADSEPVPSVVELEDDRIASFDDEPRGCCFWLPMYCPPNAIAVLEMRAAGD</sequence>
<dbReference type="EMBL" id="KZ857434">
    <property type="protein sequence ID" value="RDX45704.1"/>
    <property type="molecule type" value="Genomic_DNA"/>
</dbReference>
<organism evidence="2 3">
    <name type="scientific">Lentinus brumalis</name>
    <dbReference type="NCBI Taxonomy" id="2498619"/>
    <lineage>
        <taxon>Eukaryota</taxon>
        <taxon>Fungi</taxon>
        <taxon>Dikarya</taxon>
        <taxon>Basidiomycota</taxon>
        <taxon>Agaricomycotina</taxon>
        <taxon>Agaricomycetes</taxon>
        <taxon>Polyporales</taxon>
        <taxon>Polyporaceae</taxon>
        <taxon>Lentinus</taxon>
    </lineage>
</organism>
<dbReference type="AlphaFoldDB" id="A0A371CZJ1"/>
<dbReference type="Proteomes" id="UP000256964">
    <property type="component" value="Unassembled WGS sequence"/>
</dbReference>
<protein>
    <submittedName>
        <fullName evidence="2">Uncharacterized protein</fullName>
    </submittedName>
</protein>
<gene>
    <name evidence="2" type="ORF">OH76DRAFT_1420583</name>
</gene>
<dbReference type="OrthoDB" id="2736218at2759"/>
<evidence type="ECO:0000256" key="1">
    <source>
        <dbReference type="SAM" id="MobiDB-lite"/>
    </source>
</evidence>
<evidence type="ECO:0000313" key="3">
    <source>
        <dbReference type="Proteomes" id="UP000256964"/>
    </source>
</evidence>
<reference evidence="2 3" key="1">
    <citation type="journal article" date="2018" name="Biotechnol. Biofuels">
        <title>Integrative visual omics of the white-rot fungus Polyporus brumalis exposes the biotechnological potential of its oxidative enzymes for delignifying raw plant biomass.</title>
        <authorList>
            <person name="Miyauchi S."/>
            <person name="Rancon A."/>
            <person name="Drula E."/>
            <person name="Hage H."/>
            <person name="Chaduli D."/>
            <person name="Favel A."/>
            <person name="Grisel S."/>
            <person name="Henrissat B."/>
            <person name="Herpoel-Gimbert I."/>
            <person name="Ruiz-Duenas F.J."/>
            <person name="Chevret D."/>
            <person name="Hainaut M."/>
            <person name="Lin J."/>
            <person name="Wang M."/>
            <person name="Pangilinan J."/>
            <person name="Lipzen A."/>
            <person name="Lesage-Meessen L."/>
            <person name="Navarro D."/>
            <person name="Riley R."/>
            <person name="Grigoriev I.V."/>
            <person name="Zhou S."/>
            <person name="Raouche S."/>
            <person name="Rosso M.N."/>
        </authorList>
    </citation>
    <scope>NUCLEOTIDE SEQUENCE [LARGE SCALE GENOMIC DNA]</scope>
    <source>
        <strain evidence="2 3">BRFM 1820</strain>
    </source>
</reference>
<name>A0A371CZJ1_9APHY</name>